<dbReference type="AlphaFoldDB" id="A0A1Y6ERQ0"/>
<evidence type="ECO:0000259" key="6">
    <source>
        <dbReference type="Pfam" id="PF06305"/>
    </source>
</evidence>
<evidence type="ECO:0000313" key="8">
    <source>
        <dbReference type="Proteomes" id="UP000194450"/>
    </source>
</evidence>
<feature type="transmembrane region" description="Helical" evidence="5">
    <location>
        <begin position="46"/>
        <end position="68"/>
    </location>
</feature>
<dbReference type="InterPro" id="IPR010445">
    <property type="entry name" value="LapA_dom"/>
</dbReference>
<keyword evidence="2 5" id="KW-0812">Transmembrane</keyword>
<sequence length="89" mass="10057">MIRKLLVLIPVLVLFAIALAFGAQNNQVVFVDFFVVQRDVSVATLVALFVGAGFLFGVISMIASQWRLRLRVRRLRKQVQQLNKTRQGS</sequence>
<evidence type="ECO:0000256" key="5">
    <source>
        <dbReference type="SAM" id="Phobius"/>
    </source>
</evidence>
<reference evidence="8" key="1">
    <citation type="submission" date="2017-04" db="EMBL/GenBank/DDBJ databases">
        <authorList>
            <person name="Varghese N."/>
            <person name="Submissions S."/>
        </authorList>
    </citation>
    <scope>NUCLEOTIDE SEQUENCE [LARGE SCALE GENOMIC DNA]</scope>
</reference>
<evidence type="ECO:0000256" key="1">
    <source>
        <dbReference type="ARBA" id="ARBA00022475"/>
    </source>
</evidence>
<keyword evidence="4 5" id="KW-0472">Membrane</keyword>
<organism evidence="7 8">
    <name type="scientific">Pseudidiomarina planktonica</name>
    <dbReference type="NCBI Taxonomy" id="1323738"/>
    <lineage>
        <taxon>Bacteria</taxon>
        <taxon>Pseudomonadati</taxon>
        <taxon>Pseudomonadota</taxon>
        <taxon>Gammaproteobacteria</taxon>
        <taxon>Alteromonadales</taxon>
        <taxon>Idiomarinaceae</taxon>
        <taxon>Pseudidiomarina</taxon>
    </lineage>
</organism>
<proteinExistence type="predicted"/>
<dbReference type="GO" id="GO:0005886">
    <property type="term" value="C:plasma membrane"/>
    <property type="evidence" value="ECO:0007669"/>
    <property type="project" value="InterPro"/>
</dbReference>
<protein>
    <submittedName>
        <fullName evidence="7">Putative membrane protein</fullName>
    </submittedName>
</protein>
<feature type="domain" description="Lipopolysaccharide assembly protein A" evidence="6">
    <location>
        <begin position="24"/>
        <end position="85"/>
    </location>
</feature>
<dbReference type="Proteomes" id="UP000194450">
    <property type="component" value="Unassembled WGS sequence"/>
</dbReference>
<accession>A0A1Y6ERQ0</accession>
<dbReference type="Pfam" id="PF06305">
    <property type="entry name" value="LapA_dom"/>
    <property type="match status" value="1"/>
</dbReference>
<keyword evidence="8" id="KW-1185">Reference proteome</keyword>
<dbReference type="EMBL" id="FXWH01000001">
    <property type="protein sequence ID" value="SMQ65375.1"/>
    <property type="molecule type" value="Genomic_DNA"/>
</dbReference>
<gene>
    <name evidence="7" type="ORF">SAMN06297229_1252</name>
</gene>
<evidence type="ECO:0000256" key="4">
    <source>
        <dbReference type="ARBA" id="ARBA00023136"/>
    </source>
</evidence>
<keyword evidence="3 5" id="KW-1133">Transmembrane helix</keyword>
<dbReference type="RefSeq" id="WP_086434351.1">
    <property type="nucleotide sequence ID" value="NZ_FXWH01000001.1"/>
</dbReference>
<evidence type="ECO:0000256" key="3">
    <source>
        <dbReference type="ARBA" id="ARBA00022989"/>
    </source>
</evidence>
<name>A0A1Y6ERQ0_9GAMM</name>
<keyword evidence="1" id="KW-1003">Cell membrane</keyword>
<evidence type="ECO:0000313" key="7">
    <source>
        <dbReference type="EMBL" id="SMQ65375.1"/>
    </source>
</evidence>
<evidence type="ECO:0000256" key="2">
    <source>
        <dbReference type="ARBA" id="ARBA00022692"/>
    </source>
</evidence>